<keyword evidence="9" id="KW-1185">Reference proteome</keyword>
<evidence type="ECO:0000259" key="7">
    <source>
        <dbReference type="PROSITE" id="PS50887"/>
    </source>
</evidence>
<evidence type="ECO:0000256" key="2">
    <source>
        <dbReference type="ARBA" id="ARBA00012528"/>
    </source>
</evidence>
<protein>
    <recommendedName>
        <fullName evidence="2">diguanylate cyclase</fullName>
        <ecNumber evidence="2">2.7.7.65</ecNumber>
    </recommendedName>
</protein>
<dbReference type="SMART" id="SM00267">
    <property type="entry name" value="GGDEF"/>
    <property type="match status" value="1"/>
</dbReference>
<dbReference type="Pfam" id="PF00990">
    <property type="entry name" value="GGDEF"/>
    <property type="match status" value="1"/>
</dbReference>
<accession>A0A4U1BSH9</accession>
<keyword evidence="5" id="KW-0472">Membrane</keyword>
<feature type="region of interest" description="Disordered" evidence="4">
    <location>
        <begin position="620"/>
        <end position="641"/>
    </location>
</feature>
<dbReference type="NCBIfam" id="TIGR00254">
    <property type="entry name" value="GGDEF"/>
    <property type="match status" value="1"/>
</dbReference>
<proteinExistence type="predicted"/>
<comment type="caution">
    <text evidence="8">The sequence shown here is derived from an EMBL/GenBank/DDBJ whole genome shotgun (WGS) entry which is preliminary data.</text>
</comment>
<dbReference type="Gene3D" id="1.25.40.10">
    <property type="entry name" value="Tetratricopeptide repeat domain"/>
    <property type="match status" value="2"/>
</dbReference>
<dbReference type="RefSeq" id="WP_136861795.1">
    <property type="nucleotide sequence ID" value="NZ_SWCJ01000001.1"/>
</dbReference>
<reference evidence="8 9" key="1">
    <citation type="submission" date="2019-04" db="EMBL/GenBank/DDBJ databases">
        <authorList>
            <person name="Hwang J.C."/>
        </authorList>
    </citation>
    <scope>NUCLEOTIDE SEQUENCE [LARGE SCALE GENOMIC DNA]</scope>
    <source>
        <strain evidence="8 9">IMCC35002</strain>
    </source>
</reference>
<dbReference type="Proteomes" id="UP000305675">
    <property type="component" value="Unassembled WGS sequence"/>
</dbReference>
<name>A0A4U1BSH9_9GAMM</name>
<dbReference type="SUPFAM" id="SSF48452">
    <property type="entry name" value="TPR-like"/>
    <property type="match status" value="2"/>
</dbReference>
<gene>
    <name evidence="8" type="ORF">FCL42_02555</name>
</gene>
<feature type="signal peptide" evidence="6">
    <location>
        <begin position="1"/>
        <end position="18"/>
    </location>
</feature>
<dbReference type="EMBL" id="SWCJ01000001">
    <property type="protein sequence ID" value="TKB58647.1"/>
    <property type="molecule type" value="Genomic_DNA"/>
</dbReference>
<dbReference type="InterPro" id="IPR043128">
    <property type="entry name" value="Rev_trsase/Diguanyl_cyclase"/>
</dbReference>
<dbReference type="FunFam" id="3.30.70.270:FF:000001">
    <property type="entry name" value="Diguanylate cyclase domain protein"/>
    <property type="match status" value="1"/>
</dbReference>
<sequence length="641" mass="72500">MRFLAVFLLSILSFSGLATTTRALSQTELDRLERQSTQDRERAITATKIYLSIPLSDLQRLQVSVFRCNALKELSRYDEVAKLFDTTKPLFSGHAEEALRITACYSSALQLQGRTRSALSLIDDMLQQYEADAEPYGVSFLLSTKASVHNYRGEFTEAMEALTLAMKLLETSGRINHYHQISMRDNLSNIYHYLGLTELAMEQTQLTLKEAQEYGDKRLESVATHNTAALYLKRGQYDKAKELAHQAQALSHEINDPVGAGYSSIIIASSLAEQGRYKEALAATENLELMFNRYKENVASANLQLKKSQWYSKLDDYHLALRYAQEAQRLFSVADTTLGLSKSAKALAEIHRKRGDVQLALAMQDRQIELSEQLFALEMNKEIARQQAEFQKSFERKEMQLLEAHLNAQQNAFRQTQAQYRVTLTIAACLFISVGALLLLLWRSNQLSQQLKHSAYHDSLTNLGNRRCALERLENEHQRFLRHKQPFCAALIDIDHFKMVNDKLGHQLGDEALISVANTLKASLRKIDCCARYGGEEFLVVFPNTRLDQAHEVVERLRQAIESIEIDNIGPLSISVGYGEFTEHEDLDALLRSIDYALYQAKAKGRNRCIKASSQLQSSHKKSEAVKPTSDLATDTTAVTN</sequence>
<evidence type="ECO:0000256" key="3">
    <source>
        <dbReference type="ARBA" id="ARBA00034247"/>
    </source>
</evidence>
<organism evidence="8 9">
    <name type="scientific">Ferrimonas aestuarii</name>
    <dbReference type="NCBI Taxonomy" id="2569539"/>
    <lineage>
        <taxon>Bacteria</taxon>
        <taxon>Pseudomonadati</taxon>
        <taxon>Pseudomonadota</taxon>
        <taxon>Gammaproteobacteria</taxon>
        <taxon>Alteromonadales</taxon>
        <taxon>Ferrimonadaceae</taxon>
        <taxon>Ferrimonas</taxon>
    </lineage>
</organism>
<dbReference type="Gene3D" id="3.30.70.270">
    <property type="match status" value="1"/>
</dbReference>
<evidence type="ECO:0000256" key="1">
    <source>
        <dbReference type="ARBA" id="ARBA00001946"/>
    </source>
</evidence>
<evidence type="ECO:0000313" key="9">
    <source>
        <dbReference type="Proteomes" id="UP000305675"/>
    </source>
</evidence>
<evidence type="ECO:0000256" key="5">
    <source>
        <dbReference type="SAM" id="Phobius"/>
    </source>
</evidence>
<dbReference type="SUPFAM" id="SSF55073">
    <property type="entry name" value="Nucleotide cyclase"/>
    <property type="match status" value="1"/>
</dbReference>
<comment type="cofactor">
    <cofactor evidence="1">
        <name>Mg(2+)</name>
        <dbReference type="ChEBI" id="CHEBI:18420"/>
    </cofactor>
</comment>
<feature type="chain" id="PRO_5020721037" description="diguanylate cyclase" evidence="6">
    <location>
        <begin position="19"/>
        <end position="641"/>
    </location>
</feature>
<evidence type="ECO:0000256" key="4">
    <source>
        <dbReference type="SAM" id="MobiDB-lite"/>
    </source>
</evidence>
<dbReference type="PANTHER" id="PTHR45138:SF9">
    <property type="entry name" value="DIGUANYLATE CYCLASE DGCM-RELATED"/>
    <property type="match status" value="1"/>
</dbReference>
<dbReference type="EC" id="2.7.7.65" evidence="2"/>
<feature type="domain" description="GGDEF" evidence="7">
    <location>
        <begin position="485"/>
        <end position="614"/>
    </location>
</feature>
<dbReference type="SMART" id="SM00028">
    <property type="entry name" value="TPR"/>
    <property type="match status" value="3"/>
</dbReference>
<dbReference type="PROSITE" id="PS50887">
    <property type="entry name" value="GGDEF"/>
    <property type="match status" value="1"/>
</dbReference>
<dbReference type="InterPro" id="IPR029787">
    <property type="entry name" value="Nucleotide_cyclase"/>
</dbReference>
<dbReference type="OrthoDB" id="6191081at2"/>
<dbReference type="PANTHER" id="PTHR45138">
    <property type="entry name" value="REGULATORY COMPONENTS OF SENSORY TRANSDUCTION SYSTEM"/>
    <property type="match status" value="1"/>
</dbReference>
<keyword evidence="6" id="KW-0732">Signal</keyword>
<dbReference type="AlphaFoldDB" id="A0A4U1BSH9"/>
<dbReference type="InterPro" id="IPR019734">
    <property type="entry name" value="TPR_rpt"/>
</dbReference>
<dbReference type="InterPro" id="IPR000160">
    <property type="entry name" value="GGDEF_dom"/>
</dbReference>
<keyword evidence="5" id="KW-1133">Transmembrane helix</keyword>
<dbReference type="InterPro" id="IPR050469">
    <property type="entry name" value="Diguanylate_Cyclase"/>
</dbReference>
<feature type="compositionally biased region" description="Polar residues" evidence="4">
    <location>
        <begin position="631"/>
        <end position="641"/>
    </location>
</feature>
<feature type="transmembrane region" description="Helical" evidence="5">
    <location>
        <begin position="420"/>
        <end position="442"/>
    </location>
</feature>
<dbReference type="InterPro" id="IPR011990">
    <property type="entry name" value="TPR-like_helical_dom_sf"/>
</dbReference>
<evidence type="ECO:0000313" key="8">
    <source>
        <dbReference type="EMBL" id="TKB58647.1"/>
    </source>
</evidence>
<evidence type="ECO:0000256" key="6">
    <source>
        <dbReference type="SAM" id="SignalP"/>
    </source>
</evidence>
<keyword evidence="5" id="KW-0812">Transmembrane</keyword>
<dbReference type="GO" id="GO:0052621">
    <property type="term" value="F:diguanylate cyclase activity"/>
    <property type="evidence" value="ECO:0007669"/>
    <property type="project" value="UniProtKB-EC"/>
</dbReference>
<dbReference type="CDD" id="cd01949">
    <property type="entry name" value="GGDEF"/>
    <property type="match status" value="1"/>
</dbReference>
<comment type="catalytic activity">
    <reaction evidence="3">
        <text>2 GTP = 3',3'-c-di-GMP + 2 diphosphate</text>
        <dbReference type="Rhea" id="RHEA:24898"/>
        <dbReference type="ChEBI" id="CHEBI:33019"/>
        <dbReference type="ChEBI" id="CHEBI:37565"/>
        <dbReference type="ChEBI" id="CHEBI:58805"/>
        <dbReference type="EC" id="2.7.7.65"/>
    </reaction>
</comment>